<reference evidence="2" key="1">
    <citation type="journal article" date="2019" name="Int. J. Syst. Evol. Microbiol.">
        <title>The Global Catalogue of Microorganisms (GCM) 10K type strain sequencing project: providing services to taxonomists for standard genome sequencing and annotation.</title>
        <authorList>
            <consortium name="The Broad Institute Genomics Platform"/>
            <consortium name="The Broad Institute Genome Sequencing Center for Infectious Disease"/>
            <person name="Wu L."/>
            <person name="Ma J."/>
        </authorList>
    </citation>
    <scope>NUCLEOTIDE SEQUENCE [LARGE SCALE GENOMIC DNA]</scope>
    <source>
        <strain evidence="2">CCUG 56108</strain>
    </source>
</reference>
<dbReference type="EMBL" id="JBHTND010000001">
    <property type="protein sequence ID" value="MFD1300102.1"/>
    <property type="molecule type" value="Genomic_DNA"/>
</dbReference>
<accession>A0ABW3WS96</accession>
<keyword evidence="2" id="KW-1185">Reference proteome</keyword>
<name>A0ABW3WS96_9HYPH</name>
<organism evidence="1 2">
    <name type="scientific">Methylobacterium marchantiae</name>
    <dbReference type="NCBI Taxonomy" id="600331"/>
    <lineage>
        <taxon>Bacteria</taxon>
        <taxon>Pseudomonadati</taxon>
        <taxon>Pseudomonadota</taxon>
        <taxon>Alphaproteobacteria</taxon>
        <taxon>Hyphomicrobiales</taxon>
        <taxon>Methylobacteriaceae</taxon>
        <taxon>Methylobacterium</taxon>
    </lineage>
</organism>
<proteinExistence type="predicted"/>
<evidence type="ECO:0000313" key="1">
    <source>
        <dbReference type="EMBL" id="MFD1300102.1"/>
    </source>
</evidence>
<gene>
    <name evidence="1" type="ORF">ACFQ4G_00685</name>
</gene>
<dbReference type="Proteomes" id="UP001597176">
    <property type="component" value="Unassembled WGS sequence"/>
</dbReference>
<dbReference type="InterPro" id="IPR025528">
    <property type="entry name" value="BrnA_antitoxin"/>
</dbReference>
<comment type="caution">
    <text evidence="1">The sequence shown here is derived from an EMBL/GenBank/DDBJ whole genome shotgun (WGS) entry which is preliminary data.</text>
</comment>
<protein>
    <submittedName>
        <fullName evidence="1">BrnA antitoxin family protein</fullName>
    </submittedName>
</protein>
<dbReference type="Pfam" id="PF14384">
    <property type="entry name" value="BrnA_antitoxin"/>
    <property type="match status" value="1"/>
</dbReference>
<evidence type="ECO:0000313" key="2">
    <source>
        <dbReference type="Proteomes" id="UP001597176"/>
    </source>
</evidence>
<sequence>MPRIDPTIPEITDEDEARIQAGIAADPDNPEITSSDFARMRPLADAVPSTLYAALTKPDRGRPKSGGAKVLLTLRIDPHVIEAYKATGAGWQTRMNDALARSVKDLQR</sequence>
<dbReference type="RefSeq" id="WP_238207766.1">
    <property type="nucleotide sequence ID" value="NZ_JBHTND010000001.1"/>
</dbReference>